<accession>A0ABU9BSP9</accession>
<keyword evidence="3" id="KW-1185">Reference proteome</keyword>
<protein>
    <submittedName>
        <fullName evidence="2">Uncharacterized protein</fullName>
    </submittedName>
</protein>
<dbReference type="RefSeq" id="WP_341427416.1">
    <property type="nucleotide sequence ID" value="NZ_JBBUTG010000013.1"/>
</dbReference>
<dbReference type="Proteomes" id="UP001371218">
    <property type="component" value="Unassembled WGS sequence"/>
</dbReference>
<proteinExistence type="predicted"/>
<name>A0ABU9BSP9_9BURK</name>
<feature type="signal peptide" evidence="1">
    <location>
        <begin position="1"/>
        <end position="30"/>
    </location>
</feature>
<evidence type="ECO:0000313" key="3">
    <source>
        <dbReference type="Proteomes" id="UP001371218"/>
    </source>
</evidence>
<comment type="caution">
    <text evidence="2">The sequence shown here is derived from an EMBL/GenBank/DDBJ whole genome shotgun (WGS) entry which is preliminary data.</text>
</comment>
<evidence type="ECO:0000256" key="1">
    <source>
        <dbReference type="SAM" id="SignalP"/>
    </source>
</evidence>
<evidence type="ECO:0000313" key="2">
    <source>
        <dbReference type="EMBL" id="MEK8032995.1"/>
    </source>
</evidence>
<sequence>MRQPVSHQRSIHRFALLAAVCAAAAHPVAAQSINGVSMITIANGPNGDVVQNENTTGHAKTWNLAEGDAQASTNFNDRDTGLAYCTAGNESGVDWDVTAKLFGGDVVVFSVAGASPTQVTTLSIKVSAMGSGSATTSAAFDYCIGSTAAGRCPSALDPVVAEQMKLSPPSRVKAAGGGHVDSLVSNNRYEHQSTVSLKIKGPKAVVPMWYGLQSNCGPNARSAIASASSQLASMEVTLPAGVTCTSRSGKAFNGKCGAASAGS</sequence>
<reference evidence="2 3" key="1">
    <citation type="submission" date="2024-04" db="EMBL/GenBank/DDBJ databases">
        <title>Novel species of the genus Ideonella isolated from streams.</title>
        <authorList>
            <person name="Lu H."/>
        </authorList>
    </citation>
    <scope>NUCLEOTIDE SEQUENCE [LARGE SCALE GENOMIC DNA]</scope>
    <source>
        <strain evidence="2 3">DXS29W</strain>
    </source>
</reference>
<gene>
    <name evidence="2" type="ORF">AACH06_19405</name>
</gene>
<dbReference type="EMBL" id="JBBUTG010000013">
    <property type="protein sequence ID" value="MEK8032995.1"/>
    <property type="molecule type" value="Genomic_DNA"/>
</dbReference>
<keyword evidence="1" id="KW-0732">Signal</keyword>
<feature type="chain" id="PRO_5045806152" evidence="1">
    <location>
        <begin position="31"/>
        <end position="263"/>
    </location>
</feature>
<organism evidence="2 3">
    <name type="scientific">Ideonella lacteola</name>
    <dbReference type="NCBI Taxonomy" id="2984193"/>
    <lineage>
        <taxon>Bacteria</taxon>
        <taxon>Pseudomonadati</taxon>
        <taxon>Pseudomonadota</taxon>
        <taxon>Betaproteobacteria</taxon>
        <taxon>Burkholderiales</taxon>
        <taxon>Sphaerotilaceae</taxon>
        <taxon>Ideonella</taxon>
    </lineage>
</organism>